<dbReference type="PANTHER" id="PTHR42792">
    <property type="entry name" value="FLAGELLIN"/>
    <property type="match status" value="1"/>
</dbReference>
<dbReference type="Proteomes" id="UP000256900">
    <property type="component" value="Unassembled WGS sequence"/>
</dbReference>
<dbReference type="InterPro" id="IPR046358">
    <property type="entry name" value="Flagellin_C"/>
</dbReference>
<keyword evidence="6" id="KW-0282">Flagellum</keyword>
<feature type="domain" description="Flagellin N-terminal" evidence="4">
    <location>
        <begin position="7"/>
        <end position="142"/>
    </location>
</feature>
<protein>
    <recommendedName>
        <fullName evidence="3">Flagellin</fullName>
    </recommendedName>
</protein>
<dbReference type="OrthoDB" id="8328560at2"/>
<dbReference type="EMBL" id="QUMO01000003">
    <property type="protein sequence ID" value="REF86104.1"/>
    <property type="molecule type" value="Genomic_DNA"/>
</dbReference>
<evidence type="ECO:0000256" key="1">
    <source>
        <dbReference type="ARBA" id="ARBA00005709"/>
    </source>
</evidence>
<evidence type="ECO:0000256" key="2">
    <source>
        <dbReference type="ARBA" id="ARBA00023143"/>
    </source>
</evidence>
<comment type="similarity">
    <text evidence="1 3">Belongs to the bacterial flagellin family.</text>
</comment>
<dbReference type="PANTHER" id="PTHR42792:SF2">
    <property type="entry name" value="FLAGELLIN"/>
    <property type="match status" value="1"/>
</dbReference>
<gene>
    <name evidence="6" type="ORF">DES32_2149</name>
</gene>
<dbReference type="GO" id="GO:0005198">
    <property type="term" value="F:structural molecule activity"/>
    <property type="evidence" value="ECO:0007669"/>
    <property type="project" value="UniProtKB-UniRule"/>
</dbReference>
<evidence type="ECO:0000259" key="5">
    <source>
        <dbReference type="Pfam" id="PF00700"/>
    </source>
</evidence>
<dbReference type="InterPro" id="IPR001029">
    <property type="entry name" value="Flagellin_N"/>
</dbReference>
<evidence type="ECO:0000313" key="6">
    <source>
        <dbReference type="EMBL" id="REF86104.1"/>
    </source>
</evidence>
<dbReference type="SUPFAM" id="SSF64518">
    <property type="entry name" value="Phase 1 flagellin"/>
    <property type="match status" value="1"/>
</dbReference>
<accession>A0A3D9YUE8</accession>
<name>A0A3D9YUE8_9HYPH</name>
<reference evidence="6 7" key="1">
    <citation type="submission" date="2018-08" db="EMBL/GenBank/DDBJ databases">
        <title>Genomic Encyclopedia of Type Strains, Phase IV (KMG-IV): sequencing the most valuable type-strain genomes for metagenomic binning, comparative biology and taxonomic classification.</title>
        <authorList>
            <person name="Goeker M."/>
        </authorList>
    </citation>
    <scope>NUCLEOTIDE SEQUENCE [LARGE SCALE GENOMIC DNA]</scope>
    <source>
        <strain evidence="6 7">BW863</strain>
    </source>
</reference>
<dbReference type="RefSeq" id="WP_115836683.1">
    <property type="nucleotide sequence ID" value="NZ_QUMO01000003.1"/>
</dbReference>
<dbReference type="InterPro" id="IPR001492">
    <property type="entry name" value="Flagellin"/>
</dbReference>
<dbReference type="Gene3D" id="1.20.1330.10">
    <property type="entry name" value="f41 fragment of flagellin, N-terminal domain"/>
    <property type="match status" value="1"/>
</dbReference>
<feature type="domain" description="Flagellin C-terminal" evidence="5">
    <location>
        <begin position="219"/>
        <end position="302"/>
    </location>
</feature>
<proteinExistence type="inferred from homology"/>
<sequence>MSSDLLTNTSAMTALLALNQTQQTLNTYENQVSTGLAISGAKDNAAYWSIATTMNTQVGALGAVSSSLSESASMLSTMTAALNQTISIVDNLQNDLLTAQDLVAKGDTTDLAKTQDDIAQQQQLLLSIGSSSNVNGVNFLEATAGATVQLLSSYDTKAGASFITIDTGTTTALFNTASTGATTGILGAKGAAYTASSILTLDVTAAGVTSGDIGNMLTDVQTALSKITAAASNVGADQNNVTAQQTFISNLTDSLSAAVGSLVDADMNQASTKISALQVQQQLGVQALAIANSNTQLILKLFGQ</sequence>
<evidence type="ECO:0000313" key="7">
    <source>
        <dbReference type="Proteomes" id="UP000256900"/>
    </source>
</evidence>
<comment type="function">
    <text evidence="3">Flagellin is the subunit protein which polymerizes to form the filaments of bacterial flagella.</text>
</comment>
<keyword evidence="6" id="KW-0969">Cilium</keyword>
<dbReference type="Pfam" id="PF00700">
    <property type="entry name" value="Flagellin_C"/>
    <property type="match status" value="1"/>
</dbReference>
<dbReference type="GO" id="GO:0005576">
    <property type="term" value="C:extracellular region"/>
    <property type="evidence" value="ECO:0007669"/>
    <property type="project" value="UniProtKB-SubCell"/>
</dbReference>
<dbReference type="GO" id="GO:0009288">
    <property type="term" value="C:bacterial-type flagellum"/>
    <property type="evidence" value="ECO:0007669"/>
    <property type="project" value="UniProtKB-SubCell"/>
</dbReference>
<dbReference type="AlphaFoldDB" id="A0A3D9YUE8"/>
<keyword evidence="6" id="KW-0966">Cell projection</keyword>
<keyword evidence="7" id="KW-1185">Reference proteome</keyword>
<dbReference type="Pfam" id="PF00669">
    <property type="entry name" value="Flagellin_N"/>
    <property type="match status" value="1"/>
</dbReference>
<evidence type="ECO:0000259" key="4">
    <source>
        <dbReference type="Pfam" id="PF00669"/>
    </source>
</evidence>
<keyword evidence="3" id="KW-0964">Secreted</keyword>
<comment type="caution">
    <text evidence="6">The sequence shown here is derived from an EMBL/GenBank/DDBJ whole genome shotgun (WGS) entry which is preliminary data.</text>
</comment>
<organism evidence="6 7">
    <name type="scientific">Methylovirgula ligni</name>
    <dbReference type="NCBI Taxonomy" id="569860"/>
    <lineage>
        <taxon>Bacteria</taxon>
        <taxon>Pseudomonadati</taxon>
        <taxon>Pseudomonadota</taxon>
        <taxon>Alphaproteobacteria</taxon>
        <taxon>Hyphomicrobiales</taxon>
        <taxon>Beijerinckiaceae</taxon>
        <taxon>Methylovirgula</taxon>
    </lineage>
</organism>
<comment type="subcellular location">
    <subcellularLocation>
        <location evidence="3">Secreted</location>
    </subcellularLocation>
    <subcellularLocation>
        <location evidence="3">Bacterial flagellum</location>
    </subcellularLocation>
</comment>
<evidence type="ECO:0000256" key="3">
    <source>
        <dbReference type="RuleBase" id="RU362073"/>
    </source>
</evidence>
<keyword evidence="2 3" id="KW-0975">Bacterial flagellum</keyword>